<name>A0A3P7IDC0_STRVU</name>
<evidence type="ECO:0000313" key="2">
    <source>
        <dbReference type="EMBL" id="VDM70900.1"/>
    </source>
</evidence>
<proteinExistence type="predicted"/>
<dbReference type="EMBL" id="UYYB01018060">
    <property type="protein sequence ID" value="VDM70900.1"/>
    <property type="molecule type" value="Genomic_DNA"/>
</dbReference>
<evidence type="ECO:0000256" key="1">
    <source>
        <dbReference type="SAM" id="MobiDB-lite"/>
    </source>
</evidence>
<dbReference type="AlphaFoldDB" id="A0A3P7IDC0"/>
<evidence type="ECO:0000313" key="3">
    <source>
        <dbReference type="Proteomes" id="UP000270094"/>
    </source>
</evidence>
<feature type="region of interest" description="Disordered" evidence="1">
    <location>
        <begin position="23"/>
        <end position="49"/>
    </location>
</feature>
<reference evidence="2 3" key="1">
    <citation type="submission" date="2018-11" db="EMBL/GenBank/DDBJ databases">
        <authorList>
            <consortium name="Pathogen Informatics"/>
        </authorList>
    </citation>
    <scope>NUCLEOTIDE SEQUENCE [LARGE SCALE GENOMIC DNA]</scope>
</reference>
<organism evidence="2 3">
    <name type="scientific">Strongylus vulgaris</name>
    <name type="common">Blood worm</name>
    <dbReference type="NCBI Taxonomy" id="40348"/>
    <lineage>
        <taxon>Eukaryota</taxon>
        <taxon>Metazoa</taxon>
        <taxon>Ecdysozoa</taxon>
        <taxon>Nematoda</taxon>
        <taxon>Chromadorea</taxon>
        <taxon>Rhabditida</taxon>
        <taxon>Rhabditina</taxon>
        <taxon>Rhabditomorpha</taxon>
        <taxon>Strongyloidea</taxon>
        <taxon>Strongylidae</taxon>
        <taxon>Strongylus</taxon>
    </lineage>
</organism>
<gene>
    <name evidence="2" type="ORF">SVUK_LOCUS5898</name>
</gene>
<dbReference type="Proteomes" id="UP000270094">
    <property type="component" value="Unassembled WGS sequence"/>
</dbReference>
<keyword evidence="3" id="KW-1185">Reference proteome</keyword>
<feature type="compositionally biased region" description="Polar residues" evidence="1">
    <location>
        <begin position="30"/>
        <end position="48"/>
    </location>
</feature>
<sequence>MPIAKSVMKRCLDKIFDVEDNEDEGDMVTAPSQSLLSTPGSAVRSSPAPTVHNYVESRKVVSQFGESIQSSESKVNVGLEEKFSQPPYHITWGFLQRR</sequence>
<dbReference type="OrthoDB" id="10444691at2759"/>
<accession>A0A3P7IDC0</accession>
<protein>
    <submittedName>
        <fullName evidence="2">Uncharacterized protein</fullName>
    </submittedName>
</protein>